<protein>
    <submittedName>
        <fullName evidence="2">S-adenosylmethionine synthase isoform type-2-like protein</fullName>
    </submittedName>
</protein>
<reference evidence="2" key="1">
    <citation type="submission" date="2022-08" db="EMBL/GenBank/DDBJ databases">
        <title>Genome sequencing of akame (Lates japonicus).</title>
        <authorList>
            <person name="Hashiguchi Y."/>
            <person name="Takahashi H."/>
        </authorList>
    </citation>
    <scope>NUCLEOTIDE SEQUENCE</scope>
    <source>
        <strain evidence="2">Kochi</strain>
    </source>
</reference>
<dbReference type="EMBL" id="BRZM01004004">
    <property type="protein sequence ID" value="GLD53947.1"/>
    <property type="molecule type" value="Genomic_DNA"/>
</dbReference>
<evidence type="ECO:0000256" key="1">
    <source>
        <dbReference type="SAM" id="MobiDB-lite"/>
    </source>
</evidence>
<proteinExistence type="predicted"/>
<sequence length="104" mass="11745">MWSFWIDRRPVRGGLVDQDREGQEQYPLPSLLKLLQALMVTEILSDFVNQTPPTWTMKDARDLQILNPLNLSPLTNELKMNPSSGARSGKTFLFTSESVGEGHS</sequence>
<feature type="non-terminal residue" evidence="2">
    <location>
        <position position="1"/>
    </location>
</feature>
<dbReference type="AlphaFoldDB" id="A0AAD3MHB5"/>
<name>A0AAD3MHB5_LATJO</name>
<organism evidence="2 3">
    <name type="scientific">Lates japonicus</name>
    <name type="common">Japanese lates</name>
    <dbReference type="NCBI Taxonomy" id="270547"/>
    <lineage>
        <taxon>Eukaryota</taxon>
        <taxon>Metazoa</taxon>
        <taxon>Chordata</taxon>
        <taxon>Craniata</taxon>
        <taxon>Vertebrata</taxon>
        <taxon>Euteleostomi</taxon>
        <taxon>Actinopterygii</taxon>
        <taxon>Neopterygii</taxon>
        <taxon>Teleostei</taxon>
        <taxon>Neoteleostei</taxon>
        <taxon>Acanthomorphata</taxon>
        <taxon>Carangaria</taxon>
        <taxon>Carangaria incertae sedis</taxon>
        <taxon>Centropomidae</taxon>
        <taxon>Lates</taxon>
    </lineage>
</organism>
<feature type="region of interest" description="Disordered" evidence="1">
    <location>
        <begin position="80"/>
        <end position="104"/>
    </location>
</feature>
<evidence type="ECO:0000313" key="3">
    <source>
        <dbReference type="Proteomes" id="UP001279410"/>
    </source>
</evidence>
<gene>
    <name evidence="2" type="ORF">AKAME5_002838700</name>
</gene>
<dbReference type="Proteomes" id="UP001279410">
    <property type="component" value="Unassembled WGS sequence"/>
</dbReference>
<accession>A0AAD3MHB5</accession>
<evidence type="ECO:0000313" key="2">
    <source>
        <dbReference type="EMBL" id="GLD53947.1"/>
    </source>
</evidence>
<comment type="caution">
    <text evidence="2">The sequence shown here is derived from an EMBL/GenBank/DDBJ whole genome shotgun (WGS) entry which is preliminary data.</text>
</comment>
<keyword evidence="3" id="KW-1185">Reference proteome</keyword>